<keyword evidence="1" id="KW-0067">ATP-binding</keyword>
<evidence type="ECO:0000313" key="2">
    <source>
        <dbReference type="Proteomes" id="UP000307720"/>
    </source>
</evidence>
<reference evidence="1" key="1">
    <citation type="submission" date="2019-04" db="EMBL/GenBank/DDBJ databases">
        <title>Microbes associate with the intestines of laboratory mice.</title>
        <authorList>
            <person name="Navarre W."/>
            <person name="Wong E."/>
            <person name="Huang K."/>
            <person name="Tropini C."/>
            <person name="Ng K."/>
            <person name="Yu B."/>
        </authorList>
    </citation>
    <scope>NUCLEOTIDE SEQUENCE</scope>
    <source>
        <strain evidence="1">NM72_1-8</strain>
    </source>
</reference>
<keyword evidence="1" id="KW-0547">Nucleotide-binding</keyword>
<dbReference type="Proteomes" id="UP000307720">
    <property type="component" value="Unassembled WGS sequence"/>
</dbReference>
<sequence length="320" mass="35841">MSEKKKTEQTPILKIEHMNITFTQYDRGMRQTELPVIRNLDVEVHAGEMVAVVGSSGSGKSLLAHGVMGVLPYNASMGGRILYCGEELTKQRIERLRGNEIVLVPQSIAYLNPLMKIGSQICKGSKDEKVKRKLRDIFARYSLKPEVEELYPFELSGGMNRRILISTALIEEPKLVIADEPTPGLDLKMAKRAMEHFRELADMGAGVLVITHDLELALETADRIAVFYAGTTLEEATVSDFEREETLRHPYSKALWRAMPKNGFGFVSGEQPYVKDLPGGCPFAPRCGRCTEECRKGEIPSREIRGGRVRCLHLEESFAE</sequence>
<dbReference type="EMBL" id="SRZB01000001">
    <property type="protein sequence ID" value="TGY00897.1"/>
    <property type="molecule type" value="Genomic_DNA"/>
</dbReference>
<organism evidence="1 2">
    <name type="scientific">Hominisplanchenecus murintestinalis</name>
    <dbReference type="NCBI Taxonomy" id="2941517"/>
    <lineage>
        <taxon>Bacteria</taxon>
        <taxon>Bacillati</taxon>
        <taxon>Bacillota</taxon>
        <taxon>Clostridia</taxon>
        <taxon>Lachnospirales</taxon>
        <taxon>Lachnospiraceae</taxon>
        <taxon>Hominisplanchenecus</taxon>
    </lineage>
</organism>
<proteinExistence type="predicted"/>
<accession>A0AC61R3E9</accession>
<name>A0AC61R3E9_9FIRM</name>
<keyword evidence="2" id="KW-1185">Reference proteome</keyword>
<protein>
    <submittedName>
        <fullName evidence="1">ABC transporter ATP-binding protein</fullName>
    </submittedName>
</protein>
<gene>
    <name evidence="1" type="ORF">E5357_01070</name>
</gene>
<comment type="caution">
    <text evidence="1">The sequence shown here is derived from an EMBL/GenBank/DDBJ whole genome shotgun (WGS) entry which is preliminary data.</text>
</comment>
<evidence type="ECO:0000313" key="1">
    <source>
        <dbReference type="EMBL" id="TGY00897.1"/>
    </source>
</evidence>